<gene>
    <name evidence="3" type="ORF">Q8A70_11100</name>
</gene>
<dbReference type="InterPro" id="IPR010987">
    <property type="entry name" value="Glutathione-S-Trfase_C-like"/>
</dbReference>
<dbReference type="RefSeq" id="WP_379955666.1">
    <property type="nucleotide sequence ID" value="NZ_JAUYVI010000003.1"/>
</dbReference>
<comment type="caution">
    <text evidence="3">The sequence shown here is derived from an EMBL/GenBank/DDBJ whole genome shotgun (WGS) entry which is preliminary data.</text>
</comment>
<dbReference type="Gene3D" id="3.40.30.10">
    <property type="entry name" value="Glutaredoxin"/>
    <property type="match status" value="1"/>
</dbReference>
<dbReference type="SFLD" id="SFLDS00019">
    <property type="entry name" value="Glutathione_Transferase_(cytos"/>
    <property type="match status" value="1"/>
</dbReference>
<reference evidence="4" key="1">
    <citation type="submission" date="2023-08" db="EMBL/GenBank/DDBJ databases">
        <title>Rhodospirillaceae gen. nov., a novel taxon isolated from the Yangtze River Yuezi River estuary sludge.</title>
        <authorList>
            <person name="Ruan L."/>
        </authorList>
    </citation>
    <scope>NUCLEOTIDE SEQUENCE [LARGE SCALE GENOMIC DNA]</scope>
    <source>
        <strain evidence="4">R-7</strain>
    </source>
</reference>
<dbReference type="SUPFAM" id="SSF47616">
    <property type="entry name" value="GST C-terminal domain-like"/>
    <property type="match status" value="1"/>
</dbReference>
<dbReference type="PANTHER" id="PTHR44051:SF21">
    <property type="entry name" value="GLUTATHIONE S-TRANSFERASE FAMILY PROTEIN"/>
    <property type="match status" value="1"/>
</dbReference>
<organism evidence="3 4">
    <name type="scientific">Dongia sedimenti</name>
    <dbReference type="NCBI Taxonomy" id="3064282"/>
    <lineage>
        <taxon>Bacteria</taxon>
        <taxon>Pseudomonadati</taxon>
        <taxon>Pseudomonadota</taxon>
        <taxon>Alphaproteobacteria</taxon>
        <taxon>Rhodospirillales</taxon>
        <taxon>Dongiaceae</taxon>
        <taxon>Dongia</taxon>
    </lineage>
</organism>
<evidence type="ECO:0000259" key="1">
    <source>
        <dbReference type="PROSITE" id="PS50404"/>
    </source>
</evidence>
<feature type="domain" description="GST N-terminal" evidence="1">
    <location>
        <begin position="1"/>
        <end position="81"/>
    </location>
</feature>
<dbReference type="Gene3D" id="1.20.1050.10">
    <property type="match status" value="1"/>
</dbReference>
<evidence type="ECO:0000313" key="4">
    <source>
        <dbReference type="Proteomes" id="UP001230156"/>
    </source>
</evidence>
<feature type="domain" description="GST C-terminal" evidence="2">
    <location>
        <begin position="87"/>
        <end position="212"/>
    </location>
</feature>
<dbReference type="SFLD" id="SFLDG00358">
    <property type="entry name" value="Main_(cytGST)"/>
    <property type="match status" value="1"/>
</dbReference>
<dbReference type="PROSITE" id="PS50405">
    <property type="entry name" value="GST_CTER"/>
    <property type="match status" value="1"/>
</dbReference>
<dbReference type="SFLD" id="SFLDG01150">
    <property type="entry name" value="Main.1:_Beta-like"/>
    <property type="match status" value="1"/>
</dbReference>
<accession>A0ABU0YLW4</accession>
<dbReference type="InterPro" id="IPR036249">
    <property type="entry name" value="Thioredoxin-like_sf"/>
</dbReference>
<protein>
    <submittedName>
        <fullName evidence="3">Glutathione S-transferase family protein</fullName>
    </submittedName>
</protein>
<dbReference type="EMBL" id="JAUYVI010000003">
    <property type="protein sequence ID" value="MDQ7248217.1"/>
    <property type="molecule type" value="Genomic_DNA"/>
</dbReference>
<dbReference type="CDD" id="cd03057">
    <property type="entry name" value="GST_N_Beta"/>
    <property type="match status" value="1"/>
</dbReference>
<dbReference type="InterPro" id="IPR004045">
    <property type="entry name" value="Glutathione_S-Trfase_N"/>
</dbReference>
<proteinExistence type="predicted"/>
<dbReference type="InterPro" id="IPR036282">
    <property type="entry name" value="Glutathione-S-Trfase_C_sf"/>
</dbReference>
<dbReference type="Pfam" id="PF13417">
    <property type="entry name" value="GST_N_3"/>
    <property type="match status" value="1"/>
</dbReference>
<evidence type="ECO:0000313" key="3">
    <source>
        <dbReference type="EMBL" id="MDQ7248217.1"/>
    </source>
</evidence>
<dbReference type="SUPFAM" id="SSF52833">
    <property type="entry name" value="Thioredoxin-like"/>
    <property type="match status" value="1"/>
</dbReference>
<dbReference type="InterPro" id="IPR040079">
    <property type="entry name" value="Glutathione_S-Trfase"/>
</dbReference>
<dbReference type="Proteomes" id="UP001230156">
    <property type="component" value="Unassembled WGS sequence"/>
</dbReference>
<evidence type="ECO:0000259" key="2">
    <source>
        <dbReference type="PROSITE" id="PS50405"/>
    </source>
</evidence>
<dbReference type="PANTHER" id="PTHR44051">
    <property type="entry name" value="GLUTATHIONE S-TRANSFERASE-RELATED"/>
    <property type="match status" value="1"/>
</dbReference>
<name>A0ABU0YLW4_9PROT</name>
<keyword evidence="4" id="KW-1185">Reference proteome</keyword>
<dbReference type="PROSITE" id="PS50404">
    <property type="entry name" value="GST_NTER"/>
    <property type="match status" value="1"/>
</dbReference>
<sequence length="212" mass="23870">MYKLYYAPGSAAMAPQVILNAIGAKHELILVDDDKREQKSAAYMALNPHGRVPTLVYDGANVMYESAAICLFLTERHPEAGLAPAVDHPDRGLFLQWMAYQTNTLQEALMHYWHGEYFIDGVDQQAQLSAKAEQRCDEMFGFLDGVLARSGPYLCGKNFYACDIFLAMLARWTRKMEKPAIRHAQIKRIVQHCLALPAYAKMLKDQGIEQAA</sequence>